<dbReference type="NCBIfam" id="TIGR00350">
    <property type="entry name" value="lytR_cpsA_psr"/>
    <property type="match status" value="1"/>
</dbReference>
<accession>A0AAW6B1Q1</accession>
<dbReference type="AlphaFoldDB" id="A0AAW6B1Q1"/>
<dbReference type="InterPro" id="IPR004474">
    <property type="entry name" value="LytR_CpsA_psr"/>
</dbReference>
<comment type="caution">
    <text evidence="4">The sequence shown here is derived from an EMBL/GenBank/DDBJ whole genome shotgun (WGS) entry which is preliminary data.</text>
</comment>
<dbReference type="Proteomes" id="UP001212217">
    <property type="component" value="Unassembled WGS sequence"/>
</dbReference>
<feature type="compositionally biased region" description="Basic and acidic residues" evidence="2">
    <location>
        <begin position="398"/>
        <end position="412"/>
    </location>
</feature>
<dbReference type="PANTHER" id="PTHR33392">
    <property type="entry name" value="POLYISOPRENYL-TEICHOIC ACID--PEPTIDOGLYCAN TEICHOIC ACID TRANSFERASE TAGU"/>
    <property type="match status" value="1"/>
</dbReference>
<evidence type="ECO:0000313" key="5">
    <source>
        <dbReference type="Proteomes" id="UP001212217"/>
    </source>
</evidence>
<feature type="region of interest" description="Disordered" evidence="2">
    <location>
        <begin position="398"/>
        <end position="448"/>
    </location>
</feature>
<protein>
    <submittedName>
        <fullName evidence="4">LCP family protein</fullName>
    </submittedName>
</protein>
<feature type="domain" description="Cell envelope-related transcriptional attenuator" evidence="3">
    <location>
        <begin position="101"/>
        <end position="257"/>
    </location>
</feature>
<evidence type="ECO:0000313" key="4">
    <source>
        <dbReference type="EMBL" id="MDB6185788.1"/>
    </source>
</evidence>
<gene>
    <name evidence="4" type="ORF">PNO30_03215</name>
</gene>
<feature type="compositionally biased region" description="Basic and acidic residues" evidence="2">
    <location>
        <begin position="1"/>
        <end position="20"/>
    </location>
</feature>
<dbReference type="Pfam" id="PF03816">
    <property type="entry name" value="LytR_cpsA_psr"/>
    <property type="match status" value="1"/>
</dbReference>
<dbReference type="EMBL" id="JAQMFS010000045">
    <property type="protein sequence ID" value="MDB6185788.1"/>
    <property type="molecule type" value="Genomic_DNA"/>
</dbReference>
<dbReference type="Gene3D" id="3.40.630.190">
    <property type="entry name" value="LCP protein"/>
    <property type="match status" value="1"/>
</dbReference>
<evidence type="ECO:0000256" key="2">
    <source>
        <dbReference type="SAM" id="MobiDB-lite"/>
    </source>
</evidence>
<sequence length="448" mass="51000">MKERISRRDRISSGSRNDKHSPKKRGFKKIIFTVLALLFLGTGAFAAYTFFNFYNSTHKGYKKVDYLKEVDPNFKKFSVLILGIDMNDDRKAQGQTREDSRTDSMILATVNKDKKRMDMVSIPRDSLALMREKNDENNDSAYFYDKITHAHAYNDVKGTTNAVENLLNTPINFYVLINFKAFEQTVDAFGGIDLYVPFDMDEQNANGEENTVKLTKGWHTLNGEQALAFARSRYYDSDIERGQRQLQAIHALIDKAKSLNALTKINDVINIAGDNVEHNLSTTEISSAIKMFFNDDIQIVSHRIDGYDVMYNGVYYYYPRPLSLLYASSALRDNLDLPLPKSKDLLNIYYQGHINIGLKEYRITDLLPKTIYPEVSLTIMSPGDLLINLPEQLSKEDLKKDITVSNENRPDENSNTENNANNSNEQQNTTTGIGTTNTHQNTGVNNNQ</sequence>
<dbReference type="PANTHER" id="PTHR33392:SF3">
    <property type="entry name" value="POLYISOPRENYL-TEICHOIC ACID--PEPTIDOGLYCAN TEICHOIC ACID TRANSFERASE TAGT"/>
    <property type="match status" value="1"/>
</dbReference>
<comment type="similarity">
    <text evidence="1">Belongs to the LytR/CpsA/Psr (LCP) family.</text>
</comment>
<name>A0AAW6B1Q1_9BACL</name>
<feature type="region of interest" description="Disordered" evidence="2">
    <location>
        <begin position="1"/>
        <end position="23"/>
    </location>
</feature>
<proteinExistence type="inferred from homology"/>
<dbReference type="RefSeq" id="WP_271987136.1">
    <property type="nucleotide sequence ID" value="NZ_JAQMFS010000045.1"/>
</dbReference>
<organism evidence="4 5">
    <name type="scientific">Gemella haemolysans</name>
    <dbReference type="NCBI Taxonomy" id="1379"/>
    <lineage>
        <taxon>Bacteria</taxon>
        <taxon>Bacillati</taxon>
        <taxon>Bacillota</taxon>
        <taxon>Bacilli</taxon>
        <taxon>Bacillales</taxon>
        <taxon>Gemellaceae</taxon>
        <taxon>Gemella</taxon>
    </lineage>
</organism>
<reference evidence="4" key="1">
    <citation type="submission" date="2023-08" db="EMBL/GenBank/DDBJ databases">
        <title>Dental plaque isolates bound by oral lectin ZG16B.</title>
        <authorList>
            <person name="Ghosh S."/>
        </authorList>
    </citation>
    <scope>NUCLEOTIDE SEQUENCE</scope>
    <source>
        <strain evidence="4">DP3_5B</strain>
    </source>
</reference>
<evidence type="ECO:0000259" key="3">
    <source>
        <dbReference type="Pfam" id="PF03816"/>
    </source>
</evidence>
<feature type="compositionally biased region" description="Low complexity" evidence="2">
    <location>
        <begin position="413"/>
        <end position="448"/>
    </location>
</feature>
<dbReference type="InterPro" id="IPR050922">
    <property type="entry name" value="LytR/CpsA/Psr_CW_biosynth"/>
</dbReference>
<evidence type="ECO:0000256" key="1">
    <source>
        <dbReference type="ARBA" id="ARBA00006068"/>
    </source>
</evidence>